<sequence>MKGDTLRDTLTIITLRPDSGDAVMLNRLIGADHFFLPVSYNNDADQLLFLYTDTTGTERRDTITMSKTNQKQFEGIDCPPTFFHTVTEMKHTRHRIDSIVIRDPNIDNNETKEHFYIYFNSTR</sequence>
<dbReference type="OrthoDB" id="1028273at2"/>
<dbReference type="InterPro" id="IPR045607">
    <property type="entry name" value="DUF6452"/>
</dbReference>
<comment type="caution">
    <text evidence="1">The sequence shown here is derived from an EMBL/GenBank/DDBJ whole genome shotgun (WGS) entry which is preliminary data.</text>
</comment>
<keyword evidence="2" id="KW-1185">Reference proteome</keyword>
<dbReference type="Pfam" id="PF20050">
    <property type="entry name" value="DUF6452"/>
    <property type="match status" value="1"/>
</dbReference>
<evidence type="ECO:0000313" key="2">
    <source>
        <dbReference type="Proteomes" id="UP000321612"/>
    </source>
</evidence>
<organism evidence="1 2">
    <name type="scientific">Prevotella brunnea</name>
    <dbReference type="NCBI Taxonomy" id="2508867"/>
    <lineage>
        <taxon>Bacteria</taxon>
        <taxon>Pseudomonadati</taxon>
        <taxon>Bacteroidota</taxon>
        <taxon>Bacteroidia</taxon>
        <taxon>Bacteroidales</taxon>
        <taxon>Prevotellaceae</taxon>
        <taxon>Prevotella</taxon>
    </lineage>
</organism>
<proteinExistence type="predicted"/>
<gene>
    <name evidence="1" type="ORF">ETF27_07880</name>
</gene>
<accession>A0A5C8GFZ8</accession>
<dbReference type="AlphaFoldDB" id="A0A5C8GFZ8"/>
<name>A0A5C8GFZ8_9BACT</name>
<dbReference type="Proteomes" id="UP000321612">
    <property type="component" value="Unassembled WGS sequence"/>
</dbReference>
<evidence type="ECO:0000313" key="1">
    <source>
        <dbReference type="EMBL" id="TXJ60911.1"/>
    </source>
</evidence>
<dbReference type="EMBL" id="SDIK01000056">
    <property type="protein sequence ID" value="TXJ60911.1"/>
    <property type="molecule type" value="Genomic_DNA"/>
</dbReference>
<reference evidence="2" key="1">
    <citation type="submission" date="2019-05" db="EMBL/GenBank/DDBJ databases">
        <title>Prevotella brunnea sp. nov., isolated from a wound of a patient.</title>
        <authorList>
            <person name="Buhl M."/>
        </authorList>
    </citation>
    <scope>NUCLEOTIDE SEQUENCE [LARGE SCALE GENOMIC DNA]</scope>
    <source>
        <strain evidence="2">A2672</strain>
    </source>
</reference>
<protein>
    <submittedName>
        <fullName evidence="1">Alpha amylase</fullName>
    </submittedName>
</protein>